<dbReference type="EMBL" id="SPNC01000169">
    <property type="protein sequence ID" value="TFH94183.1"/>
    <property type="molecule type" value="Genomic_DNA"/>
</dbReference>
<dbReference type="GeneID" id="66796374"/>
<dbReference type="InterPro" id="IPR052027">
    <property type="entry name" value="PspC"/>
</dbReference>
<gene>
    <name evidence="9" type="ORF">E4P47_08630</name>
</gene>
<feature type="transmembrane region" description="Helical" evidence="7">
    <location>
        <begin position="130"/>
        <end position="155"/>
    </location>
</feature>
<keyword evidence="10" id="KW-1185">Reference proteome</keyword>
<sequence>MKKTISVNLANRNFYIEEDAFNVLDQYIKGIREYYKADDPEGEIAGDFEMRMGELFSEKMRLGHEVITLEITTEVIKQMGRIEDLDDPEVSSEEPESDQTSTERSNWSQVTESFSEKLEKKLYRDPKNKWLGGVIAGLAVNFNTEVALLRLIAVLLLFTPLTWLVVILYVAGWIFLPAAETASDRLKMEGKPLNSENLWHTISKETPEINKGEKVEEESTKPKKSNAIWWVVTVLLILGIIGMIAWAISSLIGGFVADPDYWMDGDFLNQDGWSLFLLLVIALVVVLFVILFGVGIIALIYIVPIGLILRSNSLNAVAKALLIVLWLFLTGGWFILANIM</sequence>
<reference evidence="9 10" key="1">
    <citation type="submission" date="2019-03" db="EMBL/GenBank/DDBJ databases">
        <title>Porphyromonas levii Isolated from the Uterus of Dairy Cows.</title>
        <authorList>
            <person name="Francis A.M."/>
        </authorList>
    </citation>
    <scope>NUCLEOTIDE SEQUENCE [LARGE SCALE GENOMIC DNA]</scope>
    <source>
        <strain evidence="9 10">AF5678</strain>
    </source>
</reference>
<feature type="transmembrane region" description="Helical" evidence="7">
    <location>
        <begin position="227"/>
        <end position="256"/>
    </location>
</feature>
<protein>
    <submittedName>
        <fullName evidence="9">PspC domain-containing protein</fullName>
    </submittedName>
</protein>
<dbReference type="GO" id="GO:0005886">
    <property type="term" value="C:plasma membrane"/>
    <property type="evidence" value="ECO:0007669"/>
    <property type="project" value="UniProtKB-SubCell"/>
</dbReference>
<dbReference type="AlphaFoldDB" id="A0A4Y8WN06"/>
<evidence type="ECO:0000313" key="9">
    <source>
        <dbReference type="EMBL" id="TFH94183.1"/>
    </source>
</evidence>
<feature type="compositionally biased region" description="Acidic residues" evidence="6">
    <location>
        <begin position="86"/>
        <end position="97"/>
    </location>
</feature>
<keyword evidence="2" id="KW-1003">Cell membrane</keyword>
<evidence type="ECO:0000259" key="8">
    <source>
        <dbReference type="Pfam" id="PF04024"/>
    </source>
</evidence>
<evidence type="ECO:0000256" key="6">
    <source>
        <dbReference type="SAM" id="MobiDB-lite"/>
    </source>
</evidence>
<proteinExistence type="predicted"/>
<feature type="transmembrane region" description="Helical" evidence="7">
    <location>
        <begin position="316"/>
        <end position="336"/>
    </location>
</feature>
<feature type="transmembrane region" description="Helical" evidence="7">
    <location>
        <begin position="161"/>
        <end position="179"/>
    </location>
</feature>
<organism evidence="9 10">
    <name type="scientific">Porphyromonas levii</name>
    <dbReference type="NCBI Taxonomy" id="28114"/>
    <lineage>
        <taxon>Bacteria</taxon>
        <taxon>Pseudomonadati</taxon>
        <taxon>Bacteroidota</taxon>
        <taxon>Bacteroidia</taxon>
        <taxon>Bacteroidales</taxon>
        <taxon>Porphyromonadaceae</taxon>
        <taxon>Porphyromonas</taxon>
    </lineage>
</organism>
<comment type="subcellular location">
    <subcellularLocation>
        <location evidence="1">Cell membrane</location>
        <topology evidence="1">Single-pass membrane protein</topology>
    </subcellularLocation>
</comment>
<keyword evidence="4 7" id="KW-1133">Transmembrane helix</keyword>
<feature type="region of interest" description="Disordered" evidence="6">
    <location>
        <begin position="86"/>
        <end position="109"/>
    </location>
</feature>
<evidence type="ECO:0000256" key="2">
    <source>
        <dbReference type="ARBA" id="ARBA00022475"/>
    </source>
</evidence>
<comment type="caution">
    <text evidence="9">The sequence shown here is derived from an EMBL/GenBank/DDBJ whole genome shotgun (WGS) entry which is preliminary data.</text>
</comment>
<evidence type="ECO:0000313" key="10">
    <source>
        <dbReference type="Proteomes" id="UP000297225"/>
    </source>
</evidence>
<feature type="compositionally biased region" description="Polar residues" evidence="6">
    <location>
        <begin position="99"/>
        <end position="109"/>
    </location>
</feature>
<evidence type="ECO:0000256" key="4">
    <source>
        <dbReference type="ARBA" id="ARBA00022989"/>
    </source>
</evidence>
<evidence type="ECO:0000256" key="3">
    <source>
        <dbReference type="ARBA" id="ARBA00022692"/>
    </source>
</evidence>
<feature type="domain" description="Phage shock protein PspC N-terminal" evidence="8">
    <location>
        <begin position="120"/>
        <end position="178"/>
    </location>
</feature>
<dbReference type="InterPro" id="IPR007168">
    <property type="entry name" value="Phageshock_PspC_N"/>
</dbReference>
<dbReference type="OrthoDB" id="5772680at2"/>
<keyword evidence="3 7" id="KW-0812">Transmembrane</keyword>
<keyword evidence="5 7" id="KW-0472">Membrane</keyword>
<dbReference type="RefSeq" id="WP_018357422.1">
    <property type="nucleotide sequence ID" value="NZ_CP197400.1"/>
</dbReference>
<evidence type="ECO:0000256" key="5">
    <source>
        <dbReference type="ARBA" id="ARBA00023136"/>
    </source>
</evidence>
<dbReference type="Pfam" id="PF04024">
    <property type="entry name" value="PspC"/>
    <property type="match status" value="1"/>
</dbReference>
<accession>A0A4Y8WN06</accession>
<dbReference type="STRING" id="1122973.GCA_000379925_00139"/>
<feature type="transmembrane region" description="Helical" evidence="7">
    <location>
        <begin position="276"/>
        <end position="309"/>
    </location>
</feature>
<name>A0A4Y8WN06_9PORP</name>
<evidence type="ECO:0000256" key="1">
    <source>
        <dbReference type="ARBA" id="ARBA00004162"/>
    </source>
</evidence>
<dbReference type="PANTHER" id="PTHR33885">
    <property type="entry name" value="PHAGE SHOCK PROTEIN C"/>
    <property type="match status" value="1"/>
</dbReference>
<dbReference type="Proteomes" id="UP000297225">
    <property type="component" value="Unassembled WGS sequence"/>
</dbReference>
<evidence type="ECO:0000256" key="7">
    <source>
        <dbReference type="SAM" id="Phobius"/>
    </source>
</evidence>
<dbReference type="PANTHER" id="PTHR33885:SF3">
    <property type="entry name" value="PHAGE SHOCK PROTEIN C"/>
    <property type="match status" value="1"/>
</dbReference>